<evidence type="ECO:0000313" key="2">
    <source>
        <dbReference type="EMBL" id="GAA3572583.1"/>
    </source>
</evidence>
<comment type="caution">
    <text evidence="2">The sequence shown here is derived from an EMBL/GenBank/DDBJ whole genome shotgun (WGS) entry which is preliminary data.</text>
</comment>
<feature type="region of interest" description="Disordered" evidence="1">
    <location>
        <begin position="341"/>
        <end position="379"/>
    </location>
</feature>
<accession>A0ABP6XU81</accession>
<evidence type="ECO:0000256" key="1">
    <source>
        <dbReference type="SAM" id="MobiDB-lite"/>
    </source>
</evidence>
<feature type="compositionally biased region" description="Pro residues" evidence="1">
    <location>
        <begin position="352"/>
        <end position="362"/>
    </location>
</feature>
<organism evidence="2 3">
    <name type="scientific">Nonomuraea rosea</name>
    <dbReference type="NCBI Taxonomy" id="638574"/>
    <lineage>
        <taxon>Bacteria</taxon>
        <taxon>Bacillati</taxon>
        <taxon>Actinomycetota</taxon>
        <taxon>Actinomycetes</taxon>
        <taxon>Streptosporangiales</taxon>
        <taxon>Streptosporangiaceae</taxon>
        <taxon>Nonomuraea</taxon>
    </lineage>
</organism>
<protein>
    <submittedName>
        <fullName evidence="2">Uncharacterized protein</fullName>
    </submittedName>
</protein>
<proteinExistence type="predicted"/>
<keyword evidence="3" id="KW-1185">Reference proteome</keyword>
<sequence length="379" mass="41654">MSLPSELWAALRLDPSVLRERAGFLTAYIKIEEPRYAVNDVIRLLRDGPIRSGTDSIVNLLDEDDEASSVIRQQLDGLGPSRPRSTWARVAENADTWRQCAIVRLPYDIQAGKSALLEAASSYQQLGLPFGSFLRVAATGSWEAAGEAGSRLRFLLLSGRDSENGEEEAGWSQNVELLGWRIALQAPAQQISLLFAAVSDPSVLARHNWLFDALAAASQAADSAPVGTTAQPMALWWNAGRRLAELTMGVRQARTELRSLVADLAVVHGRQLAHAQLDGYHWPMARARIDLVDLDLAGLVAISARVLRRRAMQEWSLAEDFVNLPPLARVSLAIGIQLSKDDGAMPTEPRAPRLPPLDPWPAPTEWTGTSERLRRARDK</sequence>
<name>A0ABP6XU81_9ACTN</name>
<evidence type="ECO:0000313" key="3">
    <source>
        <dbReference type="Proteomes" id="UP001500630"/>
    </source>
</evidence>
<gene>
    <name evidence="2" type="ORF">GCM10022419_061870</name>
</gene>
<dbReference type="EMBL" id="BAABDQ010000014">
    <property type="protein sequence ID" value="GAA3572583.1"/>
    <property type="molecule type" value="Genomic_DNA"/>
</dbReference>
<reference evidence="3" key="1">
    <citation type="journal article" date="2019" name="Int. J. Syst. Evol. Microbiol.">
        <title>The Global Catalogue of Microorganisms (GCM) 10K type strain sequencing project: providing services to taxonomists for standard genome sequencing and annotation.</title>
        <authorList>
            <consortium name="The Broad Institute Genomics Platform"/>
            <consortium name="The Broad Institute Genome Sequencing Center for Infectious Disease"/>
            <person name="Wu L."/>
            <person name="Ma J."/>
        </authorList>
    </citation>
    <scope>NUCLEOTIDE SEQUENCE [LARGE SCALE GENOMIC DNA]</scope>
    <source>
        <strain evidence="3">JCM 17326</strain>
    </source>
</reference>
<dbReference type="Proteomes" id="UP001500630">
    <property type="component" value="Unassembled WGS sequence"/>
</dbReference>